<sequence>MYLPTCTCPDLAFAVGQLGRYVQKPTQQHIGAAKRVQRYLIGTKTQGIVYTKCKILEQKPEPIIDGYCDSDWGNDLDTSKSITGFVHCMAGRAISWASRRQSIVAQSTADAEYVATCEACMESQELRNVLIQVLPELVTSFRMGIDNQAVFVTATNPTYSRRTRHIELCWHFVRDQVAKRTVDLWKVRTEDNPSDIMTKPLVKRPTRDIECDDWFVQATSSSVTNSLRRRACWNTYHVLVLRE</sequence>
<accession>A0A225VGE5</accession>
<dbReference type="PANTHER" id="PTHR11439:SF491">
    <property type="entry name" value="INTEGRASE CATALYTIC DOMAIN-CONTAINING PROTEIN"/>
    <property type="match status" value="1"/>
</dbReference>
<keyword evidence="2" id="KW-1185">Reference proteome</keyword>
<dbReference type="PANTHER" id="PTHR11439">
    <property type="entry name" value="GAG-POL-RELATED RETROTRANSPOSON"/>
    <property type="match status" value="1"/>
</dbReference>
<dbReference type="EMBL" id="NBNE01005187">
    <property type="protein sequence ID" value="OWZ04039.1"/>
    <property type="molecule type" value="Genomic_DNA"/>
</dbReference>
<proteinExistence type="predicted"/>
<name>A0A225VGE5_9STRA</name>
<reference evidence="2" key="1">
    <citation type="submission" date="2017-03" db="EMBL/GenBank/DDBJ databases">
        <title>Phytopthora megakarya and P. palmivora, two closely related causual agents of cacao black pod achieved similar genome size and gene model numbers by different mechanisms.</title>
        <authorList>
            <person name="Ali S."/>
            <person name="Shao J."/>
            <person name="Larry D.J."/>
            <person name="Kronmiller B."/>
            <person name="Shen D."/>
            <person name="Strem M.D."/>
            <person name="Melnick R.L."/>
            <person name="Guiltinan M.J."/>
            <person name="Tyler B.M."/>
            <person name="Meinhardt L.W."/>
            <person name="Bailey B.A."/>
        </authorList>
    </citation>
    <scope>NUCLEOTIDE SEQUENCE [LARGE SCALE GENOMIC DNA]</scope>
    <source>
        <strain evidence="2">zdho120</strain>
    </source>
</reference>
<gene>
    <name evidence="1" type="ORF">PHMEG_00024136</name>
</gene>
<comment type="caution">
    <text evidence="1">The sequence shown here is derived from an EMBL/GenBank/DDBJ whole genome shotgun (WGS) entry which is preliminary data.</text>
</comment>
<evidence type="ECO:0000313" key="2">
    <source>
        <dbReference type="Proteomes" id="UP000198211"/>
    </source>
</evidence>
<dbReference type="CDD" id="cd09272">
    <property type="entry name" value="RNase_HI_RT_Ty1"/>
    <property type="match status" value="1"/>
</dbReference>
<dbReference type="OrthoDB" id="117958at2759"/>
<dbReference type="AlphaFoldDB" id="A0A225VGE5"/>
<dbReference type="Proteomes" id="UP000198211">
    <property type="component" value="Unassembled WGS sequence"/>
</dbReference>
<evidence type="ECO:0000313" key="1">
    <source>
        <dbReference type="EMBL" id="OWZ04039.1"/>
    </source>
</evidence>
<organism evidence="1 2">
    <name type="scientific">Phytophthora megakarya</name>
    <dbReference type="NCBI Taxonomy" id="4795"/>
    <lineage>
        <taxon>Eukaryota</taxon>
        <taxon>Sar</taxon>
        <taxon>Stramenopiles</taxon>
        <taxon>Oomycota</taxon>
        <taxon>Peronosporomycetes</taxon>
        <taxon>Peronosporales</taxon>
        <taxon>Peronosporaceae</taxon>
        <taxon>Phytophthora</taxon>
    </lineage>
</organism>
<dbReference type="STRING" id="4795.A0A225VGE5"/>
<protein>
    <submittedName>
        <fullName evidence="1">Copia type Polyprotein</fullName>
    </submittedName>
</protein>